<reference evidence="2" key="1">
    <citation type="journal article" date="2023" name="PLoS Negl. Trop. Dis.">
        <title>A genome sequence for Biomphalaria pfeifferi, the major vector snail for the human-infecting parasite Schistosoma mansoni.</title>
        <authorList>
            <person name="Bu L."/>
            <person name="Lu L."/>
            <person name="Laidemitt M.R."/>
            <person name="Zhang S.M."/>
            <person name="Mutuku M."/>
            <person name="Mkoji G."/>
            <person name="Steinauer M."/>
            <person name="Loker E.S."/>
        </authorList>
    </citation>
    <scope>NUCLEOTIDE SEQUENCE</scope>
    <source>
        <strain evidence="2">KasaAsao</strain>
    </source>
</reference>
<comment type="caution">
    <text evidence="2">The sequence shown here is derived from an EMBL/GenBank/DDBJ whole genome shotgun (WGS) entry which is preliminary data.</text>
</comment>
<dbReference type="Proteomes" id="UP001233172">
    <property type="component" value="Unassembled WGS sequence"/>
</dbReference>
<protein>
    <submittedName>
        <fullName evidence="2">Uncharacterized protein</fullName>
    </submittedName>
</protein>
<organism evidence="2 3">
    <name type="scientific">Biomphalaria pfeifferi</name>
    <name type="common">Bloodfluke planorb</name>
    <name type="synonym">Freshwater snail</name>
    <dbReference type="NCBI Taxonomy" id="112525"/>
    <lineage>
        <taxon>Eukaryota</taxon>
        <taxon>Metazoa</taxon>
        <taxon>Spiralia</taxon>
        <taxon>Lophotrochozoa</taxon>
        <taxon>Mollusca</taxon>
        <taxon>Gastropoda</taxon>
        <taxon>Heterobranchia</taxon>
        <taxon>Euthyneura</taxon>
        <taxon>Panpulmonata</taxon>
        <taxon>Hygrophila</taxon>
        <taxon>Lymnaeoidea</taxon>
        <taxon>Planorbidae</taxon>
        <taxon>Biomphalaria</taxon>
    </lineage>
</organism>
<sequence length="453" mass="47779">MPGQYRRTWIRALAQADHRPLEFEVVSLHQMIPGQLLMKLGSRKAPTWVPDMGERITSTINRLIQQHKPQAVVLAAPESLACLGLAPEHATLHNLRGSVYWRMGIPHLVTLPISAWNTMVTQKDIGAANYGFESQESLANKGRENGTVHQAGDGGVAGSAAAIIRGDKSAAASKAVVPDSSAGDKVRSGSSGSDSEGGRRPAFALGAIDSIPDGNTNGVDSRSKSADSGRGDSTEYALQGSEVRVFYSSPGVDEPYGKTLPAAGARFRMAGSSQTAGQPVGNGQGIEQSAISETEESRSESGAAGHRLDRAGNAYDGHVHAIERECPTPVDSHDGVHRDRQSVADSDPDSERTADVDAGTDSDDEGDEGAIDSADDADGVDVSADPGAEDSGESGTVSSIDDDEEVDRFFYEPVLSPVGRFVITADLMKLKRILIDGKQSQGPANPLVLNWQD</sequence>
<feature type="region of interest" description="Disordered" evidence="1">
    <location>
        <begin position="174"/>
        <end position="237"/>
    </location>
</feature>
<feature type="compositionally biased region" description="Basic and acidic residues" evidence="1">
    <location>
        <begin position="221"/>
        <end position="233"/>
    </location>
</feature>
<feature type="compositionally biased region" description="Basic and acidic residues" evidence="1">
    <location>
        <begin position="326"/>
        <end position="342"/>
    </location>
</feature>
<accession>A0AAD8ANC9</accession>
<dbReference type="AlphaFoldDB" id="A0AAD8ANC9"/>
<evidence type="ECO:0000313" key="2">
    <source>
        <dbReference type="EMBL" id="KAK0039436.1"/>
    </source>
</evidence>
<feature type="region of interest" description="Disordered" evidence="1">
    <location>
        <begin position="269"/>
        <end position="310"/>
    </location>
</feature>
<dbReference type="EMBL" id="JASAOG010000447">
    <property type="protein sequence ID" value="KAK0039436.1"/>
    <property type="molecule type" value="Genomic_DNA"/>
</dbReference>
<gene>
    <name evidence="2" type="ORF">Bpfe_031113</name>
</gene>
<evidence type="ECO:0000256" key="1">
    <source>
        <dbReference type="SAM" id="MobiDB-lite"/>
    </source>
</evidence>
<name>A0AAD8ANC9_BIOPF</name>
<reference evidence="2" key="2">
    <citation type="submission" date="2023-04" db="EMBL/GenBank/DDBJ databases">
        <authorList>
            <person name="Bu L."/>
            <person name="Lu L."/>
            <person name="Laidemitt M.R."/>
            <person name="Zhang S.M."/>
            <person name="Mutuku M."/>
            <person name="Mkoji G."/>
            <person name="Steinauer M."/>
            <person name="Loker E.S."/>
        </authorList>
    </citation>
    <scope>NUCLEOTIDE SEQUENCE</scope>
    <source>
        <strain evidence="2">KasaAsao</strain>
        <tissue evidence="2">Whole Snail</tissue>
    </source>
</reference>
<evidence type="ECO:0000313" key="3">
    <source>
        <dbReference type="Proteomes" id="UP001233172"/>
    </source>
</evidence>
<feature type="compositionally biased region" description="Acidic residues" evidence="1">
    <location>
        <begin position="358"/>
        <end position="379"/>
    </location>
</feature>
<keyword evidence="3" id="KW-1185">Reference proteome</keyword>
<proteinExistence type="predicted"/>
<feature type="region of interest" description="Disordered" evidence="1">
    <location>
        <begin position="326"/>
        <end position="404"/>
    </location>
</feature>